<evidence type="ECO:0000313" key="4">
    <source>
        <dbReference type="Proteomes" id="UP000829494"/>
    </source>
</evidence>
<keyword evidence="4" id="KW-1185">Reference proteome</keyword>
<dbReference type="Proteomes" id="UP000829494">
    <property type="component" value="Chromosome"/>
</dbReference>
<protein>
    <submittedName>
        <fullName evidence="3">Uncharacterized protein</fullName>
    </submittedName>
</protein>
<keyword evidence="2" id="KW-0472">Membrane</keyword>
<dbReference type="RefSeq" id="WP_003979580.1">
    <property type="nucleotide sequence ID" value="NZ_CP043497.1"/>
</dbReference>
<sequence length="94" mass="10262">MLPSVSLLQQIGLAILLAVTIGWAVSQARIVRRHRFEIPGGNGPRPVLRAVPRQTGPAGPPSERVELSAAEREAFAGLVRQLKQLNGDERPERH</sequence>
<dbReference type="GeneID" id="66855681"/>
<proteinExistence type="predicted"/>
<keyword evidence="2" id="KW-0812">Transmembrane</keyword>
<keyword evidence="2" id="KW-1133">Transmembrane helix</keyword>
<dbReference type="EMBL" id="CP094298">
    <property type="protein sequence ID" value="UNZ05207.1"/>
    <property type="molecule type" value="Genomic_DNA"/>
</dbReference>
<feature type="region of interest" description="Disordered" evidence="1">
    <location>
        <begin position="42"/>
        <end position="63"/>
    </location>
</feature>
<gene>
    <name evidence="3" type="ORF">SRIMR7_23910</name>
</gene>
<evidence type="ECO:0000256" key="1">
    <source>
        <dbReference type="SAM" id="MobiDB-lite"/>
    </source>
</evidence>
<feature type="transmembrane region" description="Helical" evidence="2">
    <location>
        <begin position="6"/>
        <end position="25"/>
    </location>
</feature>
<evidence type="ECO:0000313" key="3">
    <source>
        <dbReference type="EMBL" id="UNZ05207.1"/>
    </source>
</evidence>
<accession>A0ABY3Z4X7</accession>
<evidence type="ECO:0000256" key="2">
    <source>
        <dbReference type="SAM" id="Phobius"/>
    </source>
</evidence>
<name>A0ABY3Z4X7_STRRM</name>
<reference evidence="3 4" key="1">
    <citation type="submission" date="2022-03" db="EMBL/GenBank/DDBJ databases">
        <title>Complete genome of Streptomyces rimosus ssp. rimosus R7 (=ATCC 10970).</title>
        <authorList>
            <person name="Beganovic S."/>
            <person name="Ruckert C."/>
            <person name="Busche T."/>
            <person name="Kalinowski J."/>
            <person name="Wittmann C."/>
        </authorList>
    </citation>
    <scope>NUCLEOTIDE SEQUENCE [LARGE SCALE GENOMIC DNA]</scope>
    <source>
        <strain evidence="3 4">R7</strain>
    </source>
</reference>
<organism evidence="3 4">
    <name type="scientific">Streptomyces rimosus subsp. rimosus</name>
    <dbReference type="NCBI Taxonomy" id="132474"/>
    <lineage>
        <taxon>Bacteria</taxon>
        <taxon>Bacillati</taxon>
        <taxon>Actinomycetota</taxon>
        <taxon>Actinomycetes</taxon>
        <taxon>Kitasatosporales</taxon>
        <taxon>Streptomycetaceae</taxon>
        <taxon>Streptomyces</taxon>
    </lineage>
</organism>